<organism evidence="2 3">
    <name type="scientific">Coniosporium apollinis (strain CBS 100218)</name>
    <name type="common">Rock-inhabiting black yeast</name>
    <dbReference type="NCBI Taxonomy" id="1168221"/>
    <lineage>
        <taxon>Eukaryota</taxon>
        <taxon>Fungi</taxon>
        <taxon>Dikarya</taxon>
        <taxon>Ascomycota</taxon>
        <taxon>Pezizomycotina</taxon>
        <taxon>Dothideomycetes</taxon>
        <taxon>Dothideomycetes incertae sedis</taxon>
        <taxon>Coniosporium</taxon>
    </lineage>
</organism>
<dbReference type="RefSeq" id="XP_007784537.1">
    <property type="nucleotide sequence ID" value="XM_007786347.1"/>
</dbReference>
<feature type="region of interest" description="Disordered" evidence="1">
    <location>
        <begin position="265"/>
        <end position="294"/>
    </location>
</feature>
<accession>R7Z4V7</accession>
<dbReference type="EMBL" id="JH767609">
    <property type="protein sequence ID" value="EON69220.1"/>
    <property type="molecule type" value="Genomic_DNA"/>
</dbReference>
<dbReference type="Pfam" id="PF13092">
    <property type="entry name" value="CENP-L"/>
    <property type="match status" value="1"/>
</dbReference>
<evidence type="ECO:0000256" key="1">
    <source>
        <dbReference type="SAM" id="MobiDB-lite"/>
    </source>
</evidence>
<feature type="region of interest" description="Disordered" evidence="1">
    <location>
        <begin position="377"/>
        <end position="435"/>
    </location>
</feature>
<dbReference type="eggNOG" id="ENOG502S6KJ">
    <property type="taxonomic scope" value="Eukaryota"/>
</dbReference>
<evidence type="ECO:0000313" key="3">
    <source>
        <dbReference type="Proteomes" id="UP000016924"/>
    </source>
</evidence>
<feature type="region of interest" description="Disordered" evidence="1">
    <location>
        <begin position="87"/>
        <end position="114"/>
    </location>
</feature>
<evidence type="ECO:0000313" key="2">
    <source>
        <dbReference type="EMBL" id="EON69220.1"/>
    </source>
</evidence>
<reference evidence="3" key="1">
    <citation type="submission" date="2012-06" db="EMBL/GenBank/DDBJ databases">
        <title>The genome sequence of Coniosporium apollinis CBS 100218.</title>
        <authorList>
            <consortium name="The Broad Institute Genome Sequencing Platform"/>
            <person name="Cuomo C."/>
            <person name="Gorbushina A."/>
            <person name="Noack S."/>
            <person name="Walker B."/>
            <person name="Young S.K."/>
            <person name="Zeng Q."/>
            <person name="Gargeya S."/>
            <person name="Fitzgerald M."/>
            <person name="Haas B."/>
            <person name="Abouelleil A."/>
            <person name="Alvarado L."/>
            <person name="Arachchi H.M."/>
            <person name="Berlin A.M."/>
            <person name="Chapman S.B."/>
            <person name="Goldberg J."/>
            <person name="Griggs A."/>
            <person name="Gujja S."/>
            <person name="Hansen M."/>
            <person name="Howarth C."/>
            <person name="Imamovic A."/>
            <person name="Larimer J."/>
            <person name="McCowan C."/>
            <person name="Montmayeur A."/>
            <person name="Murphy C."/>
            <person name="Neiman D."/>
            <person name="Pearson M."/>
            <person name="Priest M."/>
            <person name="Roberts A."/>
            <person name="Saif S."/>
            <person name="Shea T."/>
            <person name="Sisk P."/>
            <person name="Sykes S."/>
            <person name="Wortman J."/>
            <person name="Nusbaum C."/>
            <person name="Birren B."/>
        </authorList>
    </citation>
    <scope>NUCLEOTIDE SEQUENCE [LARGE SCALE GENOMIC DNA]</scope>
    <source>
        <strain evidence="3">CBS 100218</strain>
    </source>
</reference>
<gene>
    <name evidence="2" type="ORF">W97_08479</name>
</gene>
<dbReference type="HOGENOM" id="CLU_034400_1_0_1"/>
<dbReference type="AlphaFoldDB" id="R7Z4V7"/>
<feature type="compositionally biased region" description="Basic and acidic residues" evidence="1">
    <location>
        <begin position="205"/>
        <end position="223"/>
    </location>
</feature>
<feature type="compositionally biased region" description="Polar residues" evidence="1">
    <location>
        <begin position="272"/>
        <end position="282"/>
    </location>
</feature>
<sequence length="435" mass="47565">MLSDTTSQNPLYNSTFTLYRVSPLYTGNASLFDATTLSTHAHRLRETLRGDALRGIYDGDLGGSEAKEGELQECRWRLLGREGTVLGQEVPREPAGREGEHEQDDDEGASGRAGTTIREARGIHIELRYPRATHTGILLRSSDEGIPTHVEHPGFISLPLLLLRLPAAVRDKMIEYLETSFDCRIAPLRLRSDFLASSLEGVLSRNERTDPSDSETAARDGESRAVGDVRIQLCFPSATPSLKNLDVTIAADDVSGFCKQGREISAAEKQTRQTSRTLSMQHSGREKDERSNPTGPFTAALSLYLKKHLALDLSHPGVVLSKVACTPFALDSQGKIKIFSPSSSTTTSPNPASQSWRLRFLDTLVQEAKGRGLLSVSEKTGEKRPLEATAQAVAGTEKRRKVARGATEEVELVERAGVPDEPPPPYEEVDPARGR</sequence>
<name>R7Z4V7_CONA1</name>
<proteinExistence type="predicted"/>
<feature type="region of interest" description="Disordered" evidence="1">
    <location>
        <begin position="204"/>
        <end position="223"/>
    </location>
</feature>
<dbReference type="Proteomes" id="UP000016924">
    <property type="component" value="Unassembled WGS sequence"/>
</dbReference>
<feature type="compositionally biased region" description="Basic and acidic residues" evidence="1">
    <location>
        <begin position="90"/>
        <end position="100"/>
    </location>
</feature>
<dbReference type="InterPro" id="IPR025204">
    <property type="entry name" value="CENP-L"/>
</dbReference>
<dbReference type="OrthoDB" id="8864979at2759"/>
<protein>
    <submittedName>
        <fullName evidence="2">Uncharacterized protein</fullName>
    </submittedName>
</protein>
<keyword evidence="3" id="KW-1185">Reference proteome</keyword>
<dbReference type="OMA" id="SRAAWMF"/>
<dbReference type="GeneID" id="19905790"/>